<feature type="domain" description="AB hydrolase-1" evidence="12">
    <location>
        <begin position="25"/>
        <end position="266"/>
    </location>
</feature>
<evidence type="ECO:0000256" key="10">
    <source>
        <dbReference type="ARBA" id="ARBA00048513"/>
    </source>
</evidence>
<dbReference type="Proteomes" id="UP000887116">
    <property type="component" value="Unassembled WGS sequence"/>
</dbReference>
<dbReference type="EMBL" id="BMAO01024266">
    <property type="protein sequence ID" value="GFQ94136.1"/>
    <property type="molecule type" value="Genomic_DNA"/>
</dbReference>
<comment type="catalytic activity">
    <reaction evidence="5">
        <text>a 1,2-diacyl-sn-glycerol + H2O = a 2-acylglycerol + a fatty acid + H(+)</text>
        <dbReference type="Rhea" id="RHEA:33275"/>
        <dbReference type="ChEBI" id="CHEBI:15377"/>
        <dbReference type="ChEBI" id="CHEBI:15378"/>
        <dbReference type="ChEBI" id="CHEBI:17389"/>
        <dbReference type="ChEBI" id="CHEBI:17815"/>
        <dbReference type="ChEBI" id="CHEBI:28868"/>
        <dbReference type="EC" id="3.1.1.116"/>
    </reaction>
</comment>
<comment type="catalytic activity">
    <reaction evidence="6">
        <text>a 1,3-diacyl-sn-glycerol + H2O = a 1-acyl-sn-glycerol + a fatty acid + H(+)</text>
        <dbReference type="Rhea" id="RHEA:38503"/>
        <dbReference type="ChEBI" id="CHEBI:15377"/>
        <dbReference type="ChEBI" id="CHEBI:15378"/>
        <dbReference type="ChEBI" id="CHEBI:28868"/>
        <dbReference type="ChEBI" id="CHEBI:64683"/>
        <dbReference type="ChEBI" id="CHEBI:77272"/>
    </reaction>
</comment>
<evidence type="ECO:0000256" key="4">
    <source>
        <dbReference type="ARBA" id="ARBA00042703"/>
    </source>
</evidence>
<name>A0A8X6G1Y7_TRICU</name>
<evidence type="ECO:0000256" key="8">
    <source>
        <dbReference type="ARBA" id="ARBA00048283"/>
    </source>
</evidence>
<organism evidence="13 14">
    <name type="scientific">Trichonephila clavata</name>
    <name type="common">Joro spider</name>
    <name type="synonym">Nephila clavata</name>
    <dbReference type="NCBI Taxonomy" id="2740835"/>
    <lineage>
        <taxon>Eukaryota</taxon>
        <taxon>Metazoa</taxon>
        <taxon>Ecdysozoa</taxon>
        <taxon>Arthropoda</taxon>
        <taxon>Chelicerata</taxon>
        <taxon>Arachnida</taxon>
        <taxon>Araneae</taxon>
        <taxon>Araneomorphae</taxon>
        <taxon>Entelegynae</taxon>
        <taxon>Araneoidea</taxon>
        <taxon>Nephilidae</taxon>
        <taxon>Trichonephila</taxon>
    </lineage>
</organism>
<dbReference type="OrthoDB" id="8119704at2759"/>
<comment type="caution">
    <text evidence="13">The sequence shown here is derived from an EMBL/GenBank/DDBJ whole genome shotgun (WGS) entry which is preliminary data.</text>
</comment>
<keyword evidence="14" id="KW-1185">Reference proteome</keyword>
<evidence type="ECO:0000256" key="1">
    <source>
        <dbReference type="ARBA" id="ARBA00008645"/>
    </source>
</evidence>
<evidence type="ECO:0000256" key="9">
    <source>
        <dbReference type="ARBA" id="ARBA00048504"/>
    </source>
</evidence>
<proteinExistence type="inferred from homology"/>
<comment type="catalytic activity">
    <reaction evidence="9">
        <text>1,2-didecanoylglycerol + H2O = decanoylglycerol + decanoate + H(+)</text>
        <dbReference type="Rhea" id="RHEA:48596"/>
        <dbReference type="ChEBI" id="CHEBI:11152"/>
        <dbReference type="ChEBI" id="CHEBI:15377"/>
        <dbReference type="ChEBI" id="CHEBI:15378"/>
        <dbReference type="ChEBI" id="CHEBI:27689"/>
        <dbReference type="ChEBI" id="CHEBI:90605"/>
    </reaction>
</comment>
<dbReference type="EC" id="3.1.1.116" evidence="3"/>
<accession>A0A8X6G1Y7</accession>
<evidence type="ECO:0000313" key="14">
    <source>
        <dbReference type="Proteomes" id="UP000887116"/>
    </source>
</evidence>
<dbReference type="InterPro" id="IPR029058">
    <property type="entry name" value="AB_hydrolase_fold"/>
</dbReference>
<sequence>MENYVPVKLAYNVVEPDEYDNNKAPVIFLHGMTTSKENWHDIPWHIASITQRKVYVLDARNHGDSPWSEFSHFACNVKDLLHFMDTHYVSKAILVGHSMGGITAMKIALWMPERVEKLVVEDISVKTPSPQAINAVHCRLRILKSAIEELPRGLDEESSKEFISNYIDEIIAPGIENASRTQRNDFGLKKTADGRYTFKTNINVLPLAVNNSKNGLLSLLGRYEGPACFIYGQLSPFEVESHKDHIKKFFPKVELVGVENAGHEVHNDCGAEFSKILCNFILRE</sequence>
<dbReference type="AlphaFoldDB" id="A0A8X6G1Y7"/>
<evidence type="ECO:0000256" key="7">
    <source>
        <dbReference type="ARBA" id="ARBA00044064"/>
    </source>
</evidence>
<reference evidence="13" key="1">
    <citation type="submission" date="2020-07" db="EMBL/GenBank/DDBJ databases">
        <title>Multicomponent nature underlies the extraordinary mechanical properties of spider dragline silk.</title>
        <authorList>
            <person name="Kono N."/>
            <person name="Nakamura H."/>
            <person name="Mori M."/>
            <person name="Yoshida Y."/>
            <person name="Ohtoshi R."/>
            <person name="Malay A.D."/>
            <person name="Moran D.A.P."/>
            <person name="Tomita M."/>
            <person name="Numata K."/>
            <person name="Arakawa K."/>
        </authorList>
    </citation>
    <scope>NUCLEOTIDE SEQUENCE</scope>
</reference>
<comment type="similarity">
    <text evidence="1">Belongs to the AB hydrolase superfamily.</text>
</comment>
<comment type="catalytic activity">
    <reaction evidence="8">
        <text>1-octadecanoyl-2-(4Z,7Z,10Z,13Z,16Z,19Z-docosahexaenoyl)-sn-glycerol + H2O = 2-(4Z,7Z,10Z,13Z,16Z,19Z-docosahexaenoyl)-glycerol + octadecanoate + H(+)</text>
        <dbReference type="Rhea" id="RHEA:77107"/>
        <dbReference type="ChEBI" id="CHEBI:15377"/>
        <dbReference type="ChEBI" id="CHEBI:15378"/>
        <dbReference type="ChEBI" id="CHEBI:25629"/>
        <dbReference type="ChEBI" id="CHEBI:77129"/>
        <dbReference type="ChEBI" id="CHEBI:186738"/>
    </reaction>
</comment>
<dbReference type="GO" id="GO:0052689">
    <property type="term" value="F:carboxylic ester hydrolase activity"/>
    <property type="evidence" value="ECO:0007669"/>
    <property type="project" value="TreeGrafter"/>
</dbReference>
<protein>
    <recommendedName>
        <fullName evidence="7">sn-1-specific diacylglycerol lipase ABHD11</fullName>
        <ecNumber evidence="3">3.1.1.116</ecNumber>
    </recommendedName>
    <alternativeName>
        <fullName evidence="4">Alpha/beta hydrolase domain-containing protein 11</fullName>
    </alternativeName>
</protein>
<keyword evidence="2" id="KW-0378">Hydrolase</keyword>
<dbReference type="Gene3D" id="3.40.50.1820">
    <property type="entry name" value="alpha/beta hydrolase"/>
    <property type="match status" value="1"/>
</dbReference>
<dbReference type="PANTHER" id="PTHR46118">
    <property type="entry name" value="PROTEIN ABHD11"/>
    <property type="match status" value="1"/>
</dbReference>
<evidence type="ECO:0000256" key="11">
    <source>
        <dbReference type="ARBA" id="ARBA00048919"/>
    </source>
</evidence>
<evidence type="ECO:0000313" key="13">
    <source>
        <dbReference type="EMBL" id="GFQ94136.1"/>
    </source>
</evidence>
<evidence type="ECO:0000256" key="5">
    <source>
        <dbReference type="ARBA" id="ARBA00043667"/>
    </source>
</evidence>
<evidence type="ECO:0000259" key="12">
    <source>
        <dbReference type="Pfam" id="PF00561"/>
    </source>
</evidence>
<gene>
    <name evidence="13" type="primary">Abhd11</name>
    <name evidence="13" type="ORF">TNCT_554941</name>
</gene>
<dbReference type="Pfam" id="PF00561">
    <property type="entry name" value="Abhydrolase_1"/>
    <property type="match status" value="1"/>
</dbReference>
<dbReference type="InterPro" id="IPR000073">
    <property type="entry name" value="AB_hydrolase_1"/>
</dbReference>
<evidence type="ECO:0000256" key="6">
    <source>
        <dbReference type="ARBA" id="ARBA00043742"/>
    </source>
</evidence>
<dbReference type="SUPFAM" id="SSF53474">
    <property type="entry name" value="alpha/beta-Hydrolases"/>
    <property type="match status" value="1"/>
</dbReference>
<comment type="catalytic activity">
    <reaction evidence="11">
        <text>1-octadecanoyl-2-(5Z,8Z,11Z,14Z-eicosatetraenoyl)-sn-glycerol + H2O = 2-(5Z,8Z,11Z,14Z-eicosatetraenoyl)-glycerol + octadecanoate + H(+)</text>
        <dbReference type="Rhea" id="RHEA:38507"/>
        <dbReference type="ChEBI" id="CHEBI:15377"/>
        <dbReference type="ChEBI" id="CHEBI:15378"/>
        <dbReference type="ChEBI" id="CHEBI:25629"/>
        <dbReference type="ChEBI" id="CHEBI:52392"/>
        <dbReference type="ChEBI" id="CHEBI:75728"/>
    </reaction>
</comment>
<dbReference type="PANTHER" id="PTHR46118:SF4">
    <property type="entry name" value="PROTEIN ABHD11"/>
    <property type="match status" value="1"/>
</dbReference>
<evidence type="ECO:0000256" key="3">
    <source>
        <dbReference type="ARBA" id="ARBA00026104"/>
    </source>
</evidence>
<evidence type="ECO:0000256" key="2">
    <source>
        <dbReference type="ARBA" id="ARBA00022801"/>
    </source>
</evidence>
<comment type="catalytic activity">
    <reaction evidence="10">
        <text>1-octadecanoyl-2-(9Z-octadecenoyl)-sn-glycerol + H2O = 2-(9Z-octadecenoyl)-glycerol + octadecanoate + H(+)</text>
        <dbReference type="Rhea" id="RHEA:77103"/>
        <dbReference type="ChEBI" id="CHEBI:15377"/>
        <dbReference type="ChEBI" id="CHEBI:15378"/>
        <dbReference type="ChEBI" id="CHEBI:25629"/>
        <dbReference type="ChEBI" id="CHEBI:73990"/>
        <dbReference type="ChEBI" id="CHEBI:75468"/>
    </reaction>
</comment>